<feature type="region of interest" description="Disordered" evidence="7">
    <location>
        <begin position="1"/>
        <end position="32"/>
    </location>
</feature>
<sequence>MLFKPSGPFSRSGSVAKNLWPGGSGQKKQVPPFFISTPQFKRQQSQVVKYKGEAHHKNGSTLNVHPAVVASSSLNFSTSSVLQTHDDDHPDDEPVRSRPRLSSLESRVSSKQVPVQNAEADPVGHEELGIADDSLPEPSPAPIEVSGTLGADETAAQMEKLQSAGMHTQALNVFSDFEKTQVDIPIGIYNQVLMSVAIIGQEQGTISLLLEAYEALLARDIVPNKDTYTIVIRALVDMAERLAEEKARLMPALGPSGHMEAVDDALEQFAVVDHLELALQIFNASISVDGAKYNQEQLDRLVVACNQNGIELDTDVLVRASASISATTVSRMQTTVDGAQETYERFREAGADLADLDAALIDVYFTLGRADLAVRTLKQSESPELTCRVVLGFAKAGLVSTAWRWIREGDAGIQSSLMFSQKAEILEAMCTEPEHLPTASLLYENLAAQKDARLPEFGPARAALLRLAAGTAGEAGLAVLHKSIRESHLRDAEWDPVTLQAVVGRLVSEGYIMMALDIFAWQAGKLEAAWETFNIKSFIGQELLDGVVGALPELTPELALILVKVPFLPSSFGVLERVTDVLWSARRENPRLFVDANMATSVLDLHNRWVLNAESPKGLALPNDLVERLRDIYPLIESDAGVSNDRVRELLGLPLTARETTKGTIPSPSPTAAATAQADARAAIHYAPINAYKAVDLLSSAFVVAASEATGAVVPVFETLARNNEADHLETVYDLAERYLRDDDLAAVRQAAVQAADVDPTLAERAHVALMAAGSAPTATGYAKLVQVAPPGATPAILLMNEARTHGVEPNTFLYNVVLARLAKAKRFAECNELFEEMAACGIERSDVTYGTMVSAACRADQGERAAALFSELESLQGYAPRVAPYNMMMQYYVHTRYDRAAALKVFDKLKTSGALPSPFSYQLAMEAWLLPPADLDRADHQLLALKRRNTPITTKHFATLLHARGVLLKDLPAAVNFYRGLVKNSRVLPDRHVFRALLESYIANSRTGETPKVLDEMAKYHVKVDKDMMKTLINGWKDVDPARAAALARI</sequence>
<evidence type="ECO:0000256" key="4">
    <source>
        <dbReference type="ARBA" id="ARBA00044493"/>
    </source>
</evidence>
<evidence type="ECO:0000256" key="2">
    <source>
        <dbReference type="ARBA" id="ARBA00006192"/>
    </source>
</evidence>
<dbReference type="PROSITE" id="PS51375">
    <property type="entry name" value="PPR"/>
    <property type="match status" value="1"/>
</dbReference>
<dbReference type="Proteomes" id="UP000238350">
    <property type="component" value="Unassembled WGS sequence"/>
</dbReference>
<dbReference type="EMBL" id="NDIQ01000021">
    <property type="protein sequence ID" value="PRT55187.1"/>
    <property type="molecule type" value="Genomic_DNA"/>
</dbReference>
<evidence type="ECO:0000256" key="7">
    <source>
        <dbReference type="SAM" id="MobiDB-lite"/>
    </source>
</evidence>
<dbReference type="Pfam" id="PF13041">
    <property type="entry name" value="PPR_2"/>
    <property type="match status" value="1"/>
</dbReference>
<comment type="subunit">
    <text evidence="5">Binds to mitochondrial small subunit 15S rRNA.</text>
</comment>
<accession>A0A2T0FJN5</accession>
<dbReference type="PANTHER" id="PTHR47447:SF24">
    <property type="entry name" value="PENTATRICOPEPTIDE REPEAT-CONTAINING PROTEIN"/>
    <property type="match status" value="1"/>
</dbReference>
<evidence type="ECO:0000313" key="8">
    <source>
        <dbReference type="EMBL" id="PRT55187.1"/>
    </source>
</evidence>
<dbReference type="InterPro" id="IPR002885">
    <property type="entry name" value="PPR_rpt"/>
</dbReference>
<comment type="function">
    <text evidence="4">Regulates mitochondrial small subunit maturation by controlling 15S rRNA 5'-end processing. Localizes to the 5' precursor of the 15S rRNA in a position that is subsequently occupied by mS47 in the mature yeast mtSSU. Uses structure and sequence-specific RNA recognition, binding to a single-stranded region of the precursor and specifically recognizing bases -6 to -1. The exchange of Ccm1 for mS47 is coupled to the irreversible removal of precursor rRNA that is accompanied by conformational changes of the mitoribosomal proteins uS5m and mS26. These conformational changes signal completion of 5'-end rRNA processing through protection of the mature 5'-end of the 15S rRNA and stabilization of mS47. The removal of the 5' precursor together with the dissociation of Ccm1 may be catalyzed by the 5'-3' exoribonuclease Pet127. Involved in the specific removal of group I introns in mitochondrial encoded transcripts.</text>
</comment>
<dbReference type="NCBIfam" id="TIGR00756">
    <property type="entry name" value="PPR"/>
    <property type="match status" value="1"/>
</dbReference>
<keyword evidence="9" id="KW-1185">Reference proteome</keyword>
<dbReference type="GO" id="GO:0005739">
    <property type="term" value="C:mitochondrion"/>
    <property type="evidence" value="ECO:0007669"/>
    <property type="project" value="UniProtKB-SubCell"/>
</dbReference>
<dbReference type="STRING" id="45607.A0A2T0FJN5"/>
<evidence type="ECO:0000256" key="5">
    <source>
        <dbReference type="ARBA" id="ARBA00044511"/>
    </source>
</evidence>
<comment type="caution">
    <text evidence="8">The sequence shown here is derived from an EMBL/GenBank/DDBJ whole genome shotgun (WGS) entry which is preliminary data.</text>
</comment>
<comment type="similarity">
    <text evidence="2">Belongs to the CCM1 family.</text>
</comment>
<organism evidence="8 9">
    <name type="scientific">Wickerhamiella sorbophila</name>
    <dbReference type="NCBI Taxonomy" id="45607"/>
    <lineage>
        <taxon>Eukaryota</taxon>
        <taxon>Fungi</taxon>
        <taxon>Dikarya</taxon>
        <taxon>Ascomycota</taxon>
        <taxon>Saccharomycotina</taxon>
        <taxon>Dipodascomycetes</taxon>
        <taxon>Dipodascales</taxon>
        <taxon>Trichomonascaceae</taxon>
        <taxon>Wickerhamiella</taxon>
    </lineage>
</organism>
<dbReference type="AlphaFoldDB" id="A0A2T0FJN5"/>
<evidence type="ECO:0000256" key="3">
    <source>
        <dbReference type="ARBA" id="ARBA00022737"/>
    </source>
</evidence>
<name>A0A2T0FJN5_9ASCO</name>
<comment type="subcellular location">
    <subcellularLocation>
        <location evidence="1">Mitochondrion</location>
    </subcellularLocation>
</comment>
<dbReference type="PANTHER" id="PTHR47447">
    <property type="entry name" value="OS03G0856100 PROTEIN"/>
    <property type="match status" value="1"/>
</dbReference>
<feature type="repeat" description="PPR" evidence="6">
    <location>
        <begin position="811"/>
        <end position="845"/>
    </location>
</feature>
<gene>
    <name evidence="8" type="ORF">B9G98_02807</name>
</gene>
<dbReference type="RefSeq" id="XP_024665132.1">
    <property type="nucleotide sequence ID" value="XM_024809364.1"/>
</dbReference>
<evidence type="ECO:0000313" key="9">
    <source>
        <dbReference type="Proteomes" id="UP000238350"/>
    </source>
</evidence>
<feature type="compositionally biased region" description="Basic and acidic residues" evidence="7">
    <location>
        <begin position="84"/>
        <end position="96"/>
    </location>
</feature>
<feature type="region of interest" description="Disordered" evidence="7">
    <location>
        <begin position="81"/>
        <end position="123"/>
    </location>
</feature>
<dbReference type="GeneID" id="36516555"/>
<reference evidence="8 9" key="1">
    <citation type="submission" date="2017-04" db="EMBL/GenBank/DDBJ databases">
        <title>Genome sequencing of [Candida] sorbophila.</title>
        <authorList>
            <person name="Ahn J.O."/>
        </authorList>
    </citation>
    <scope>NUCLEOTIDE SEQUENCE [LARGE SCALE GENOMIC DNA]</scope>
    <source>
        <strain evidence="8 9">DS02</strain>
    </source>
</reference>
<protein>
    <submittedName>
        <fullName evidence="8">Pentatricopeptide repeat-containing protein 5, mitochondrial</fullName>
    </submittedName>
</protein>
<dbReference type="Gene3D" id="1.25.40.10">
    <property type="entry name" value="Tetratricopeptide repeat domain"/>
    <property type="match status" value="3"/>
</dbReference>
<keyword evidence="3" id="KW-0677">Repeat</keyword>
<evidence type="ECO:0000256" key="6">
    <source>
        <dbReference type="PROSITE-ProRule" id="PRU00708"/>
    </source>
</evidence>
<dbReference type="OrthoDB" id="411857at2759"/>
<feature type="compositionally biased region" description="Low complexity" evidence="7">
    <location>
        <begin position="100"/>
        <end position="110"/>
    </location>
</feature>
<dbReference type="InterPro" id="IPR011990">
    <property type="entry name" value="TPR-like_helical_dom_sf"/>
</dbReference>
<evidence type="ECO:0000256" key="1">
    <source>
        <dbReference type="ARBA" id="ARBA00004173"/>
    </source>
</evidence>
<proteinExistence type="inferred from homology"/>